<evidence type="ECO:0000256" key="1">
    <source>
        <dbReference type="ARBA" id="ARBA00004141"/>
    </source>
</evidence>
<reference evidence="7 8" key="1">
    <citation type="journal article" date="2019" name="Front. Genet.">
        <title>Whole-Genome Sequencing of the Opportunistic Yeast Pathogen Candida inconspicua Uncovers Its Hybrid Origin.</title>
        <authorList>
            <person name="Mixao V."/>
            <person name="Hansen A.P."/>
            <person name="Saus E."/>
            <person name="Boekhout T."/>
            <person name="Lass-Florl C."/>
            <person name="Gabaldon T."/>
        </authorList>
    </citation>
    <scope>NUCLEOTIDE SEQUENCE [LARGE SCALE GENOMIC DNA]</scope>
    <source>
        <strain evidence="7 8">CBS 180</strain>
    </source>
</reference>
<dbReference type="PANTHER" id="PTHR22779:SF6">
    <property type="entry name" value="SD17342P"/>
    <property type="match status" value="1"/>
</dbReference>
<evidence type="ECO:0000313" key="7">
    <source>
        <dbReference type="EMBL" id="TID30400.1"/>
    </source>
</evidence>
<evidence type="ECO:0000256" key="4">
    <source>
        <dbReference type="ARBA" id="ARBA00022989"/>
    </source>
</evidence>
<dbReference type="EMBL" id="SELW01000150">
    <property type="protein sequence ID" value="TID30400.1"/>
    <property type="molecule type" value="Genomic_DNA"/>
</dbReference>
<dbReference type="Proteomes" id="UP000307173">
    <property type="component" value="Unassembled WGS sequence"/>
</dbReference>
<dbReference type="OrthoDB" id="2131401at2759"/>
<organism evidence="7 8">
    <name type="scientific">Pichia inconspicua</name>
    <dbReference type="NCBI Taxonomy" id="52247"/>
    <lineage>
        <taxon>Eukaryota</taxon>
        <taxon>Fungi</taxon>
        <taxon>Dikarya</taxon>
        <taxon>Ascomycota</taxon>
        <taxon>Saccharomycotina</taxon>
        <taxon>Pichiomycetes</taxon>
        <taxon>Pichiales</taxon>
        <taxon>Pichiaceae</taxon>
        <taxon>Pichia</taxon>
    </lineage>
</organism>
<keyword evidence="3 6" id="KW-0812">Transmembrane</keyword>
<evidence type="ECO:0000256" key="2">
    <source>
        <dbReference type="ARBA" id="ARBA00006325"/>
    </source>
</evidence>
<gene>
    <name evidence="7" type="ORF">CANINC_001001</name>
</gene>
<comment type="subcellular location">
    <subcellularLocation>
        <location evidence="1">Membrane</location>
        <topology evidence="1">Multi-pass membrane protein</topology>
    </subcellularLocation>
</comment>
<feature type="transmembrane region" description="Helical" evidence="6">
    <location>
        <begin position="114"/>
        <end position="140"/>
    </location>
</feature>
<dbReference type="AlphaFoldDB" id="A0A4V6TTT0"/>
<keyword evidence="5 6" id="KW-0472">Membrane</keyword>
<comment type="similarity">
    <text evidence="2">Belongs to the TMEM170 family.</text>
</comment>
<accession>A0A4V6TTT0</accession>
<dbReference type="PANTHER" id="PTHR22779">
    <property type="entry name" value="SD17342P"/>
    <property type="match status" value="1"/>
</dbReference>
<evidence type="ECO:0000256" key="3">
    <source>
        <dbReference type="ARBA" id="ARBA00022692"/>
    </source>
</evidence>
<dbReference type="Pfam" id="PF10190">
    <property type="entry name" value="Tmemb_170"/>
    <property type="match status" value="1"/>
</dbReference>
<evidence type="ECO:0000256" key="6">
    <source>
        <dbReference type="SAM" id="Phobius"/>
    </source>
</evidence>
<dbReference type="InterPro" id="IPR019334">
    <property type="entry name" value="TMEM170A/B/YPR153W-like"/>
</dbReference>
<protein>
    <submittedName>
        <fullName evidence="7">Uncharacterized protein</fullName>
    </submittedName>
</protein>
<feature type="transmembrane region" description="Helical" evidence="6">
    <location>
        <begin position="38"/>
        <end position="64"/>
    </location>
</feature>
<evidence type="ECO:0000313" key="8">
    <source>
        <dbReference type="Proteomes" id="UP000307173"/>
    </source>
</evidence>
<evidence type="ECO:0000256" key="5">
    <source>
        <dbReference type="ARBA" id="ARBA00023136"/>
    </source>
</evidence>
<feature type="transmembrane region" description="Helical" evidence="6">
    <location>
        <begin position="152"/>
        <end position="172"/>
    </location>
</feature>
<sequence length="177" mass="19718">MTHIPVGYQRPNFPGLYWPLGSDSVEFRESYLYSFKDIWMFTTIWAMIFMCGLYTCAALLFLFTHHVGSISPNRESTDSVDEANTMSSYLPRSANIQSYFVDTMLSGKLTISGYIIAIYIVMGSLQGFIAGSAVGCMIGGIYNSGQFKVTTWIPFAFGLVISVFNIVSSYSFTVKTL</sequence>
<keyword evidence="4 6" id="KW-1133">Transmembrane helix</keyword>
<proteinExistence type="inferred from homology"/>
<dbReference type="STRING" id="52247.A0A4V6TTT0"/>
<dbReference type="GO" id="GO:0016020">
    <property type="term" value="C:membrane"/>
    <property type="evidence" value="ECO:0007669"/>
    <property type="project" value="UniProtKB-SubCell"/>
</dbReference>
<comment type="caution">
    <text evidence="7">The sequence shown here is derived from an EMBL/GenBank/DDBJ whole genome shotgun (WGS) entry which is preliminary data.</text>
</comment>
<keyword evidence="8" id="KW-1185">Reference proteome</keyword>
<name>A0A4V6TTT0_9ASCO</name>